<evidence type="ECO:0000256" key="1">
    <source>
        <dbReference type="ARBA" id="ARBA00008874"/>
    </source>
</evidence>
<feature type="compositionally biased region" description="Low complexity" evidence="6">
    <location>
        <begin position="1"/>
        <end position="17"/>
    </location>
</feature>
<feature type="compositionally biased region" description="Pro residues" evidence="6">
    <location>
        <begin position="250"/>
        <end position="260"/>
    </location>
</feature>
<feature type="compositionally biased region" description="Polar residues" evidence="6">
    <location>
        <begin position="381"/>
        <end position="395"/>
    </location>
</feature>
<proteinExistence type="inferred from homology"/>
<feature type="compositionally biased region" description="Basic and acidic residues" evidence="6">
    <location>
        <begin position="667"/>
        <end position="689"/>
    </location>
</feature>
<feature type="compositionally biased region" description="Low complexity" evidence="6">
    <location>
        <begin position="427"/>
        <end position="438"/>
    </location>
</feature>
<dbReference type="PROSITE" id="PS50011">
    <property type="entry name" value="PROTEIN_KINASE_DOM"/>
    <property type="match status" value="1"/>
</dbReference>
<dbReference type="InterPro" id="IPR011009">
    <property type="entry name" value="Kinase-like_dom_sf"/>
</dbReference>
<dbReference type="GO" id="GO:0004674">
    <property type="term" value="F:protein serine/threonine kinase activity"/>
    <property type="evidence" value="ECO:0007669"/>
    <property type="project" value="UniProtKB-EC"/>
</dbReference>
<sequence length="1227" mass="133116">MASSSTSSTSHSNPKSSRFSTSLKAFKFSTKDKEPKPPPLPPKDLYFIQTNKSLVSLSHDSLSIPGSPLSPHSQRLRPDMHMNQSSVSLVSSATSARSFSPADLAPPAQLQRKKSKGSGFFKFVRRSPKGASSKSPAGSEAPPSEDEGISMPWNFQHNIHVDEGLTSLPPSWTTSLAKAGFSPDEIADLHRRRATGSRSPGSQYLFTDRPDSPAYSVSNPPILTHPTPRSTSLPRQYSEASLRTSREAHSPPPLPHPPLGIVPAPGLNRSPQRQFSDQSSIHHHHPSSSFHSSSHSISNSANSHATSTSVNSFVQDAALSSSGTASPSERTQPSTPPRRTYHITNEVPLNSPPPSYTHYHIPPNGNGNNYPPDRKGPPSSDHASSVHSTPRSRANTGTSSPSATPDTTPQRHQRPRASTDTTHERTTSSTSISEFSSSQNDTPPEPITRPRADSRSKRLTTLPPRLSLHKSKDSGDLSSWGDALLSGISTASADLTPSTSTFAVAQELRLSSQRNGTGLSSSAFPAASNSTYYARAEAAAKISPLTKMEDKTKRQPPPTRPIAPLNLRKNSSEGRQLSSEDDDGDAPSSSYVEPASTARYDPAATSWDDPGALPITSSSRSDPLWNELGGMISDQYASDHSATLEAYSPTPRLSPPNRRGADSITFPREEGLLSADEEGKDRGSNRDSSRSSTSTVMGLAEPATIVRNVSIIRRAGAYVVDNTKMTGRGREADRERMRQGSARSSPPANGDARNPPSPLSSTFGSEESSASGSGSSSSTEQQTPTTDPGLDSSLMYYLDSTPSPNPSKMAFSPSPNHKLLVSTTDTFGGIKEYEEEYEDDEEEDDGYQSEEMRMTTGSSTQRPRIIISGDSPSPEPTPPVSSSGLTPLSPFQRYRGWLSEVVAPLEEFIDETVDPREFYLDLQEIAEGESGSVFAARLTDKNINRLRLPPLVKAHDDDDLANGRTTLVAIKSVAILPSGSPKLIDLERELSLMKGLWHDNVLSMDAVYVDLVEDALWIRMELMERSLADIIGLVGQGLVLQDRTIARFVSDVLQALDYLQTQRIAHRDVRSDNLLLNSTGILKLTDFSNAVQVTRESPMRSEPAGVAYWQAPEVRSPPYNALQVDVWSLGATIWEMAESEPPFAETQQFGDRWPSLTNPQLYSPAYHDFLRLCSEPPSSRPTPSELKKTPFINNACGRPVIVQLISQCMAIEQALLEGDASRESISE</sequence>
<gene>
    <name evidence="9" type="ORF">DXG03_008764</name>
</gene>
<reference evidence="9" key="2">
    <citation type="submission" date="2021-10" db="EMBL/GenBank/DDBJ databases">
        <title>Phylogenomics reveals ancestral predisposition of the termite-cultivated fungus Termitomyces towards a domesticated lifestyle.</title>
        <authorList>
            <person name="Auxier B."/>
            <person name="Grum-Grzhimaylo A."/>
            <person name="Cardenas M.E."/>
            <person name="Lodge J.D."/>
            <person name="Laessoe T."/>
            <person name="Pedersen O."/>
            <person name="Smith M.E."/>
            <person name="Kuyper T.W."/>
            <person name="Franco-Molano E.A."/>
            <person name="Baroni T.J."/>
            <person name="Aanen D.K."/>
        </authorList>
    </citation>
    <scope>NUCLEOTIDE SEQUENCE</scope>
    <source>
        <strain evidence="9">AP01</strain>
        <tissue evidence="9">Mycelium</tissue>
    </source>
</reference>
<feature type="region of interest" description="Disordered" evidence="6">
    <location>
        <begin position="1"/>
        <end position="45"/>
    </location>
</feature>
<feature type="compositionally biased region" description="Polar residues" evidence="6">
    <location>
        <begin position="310"/>
        <end position="333"/>
    </location>
</feature>
<evidence type="ECO:0000256" key="4">
    <source>
        <dbReference type="ARBA" id="ARBA00047899"/>
    </source>
</evidence>
<evidence type="ECO:0000259" key="8">
    <source>
        <dbReference type="PROSITE" id="PS50108"/>
    </source>
</evidence>
<dbReference type="GO" id="GO:0005524">
    <property type="term" value="F:ATP binding"/>
    <property type="evidence" value="ECO:0007669"/>
    <property type="project" value="UniProtKB-KW"/>
</dbReference>
<dbReference type="InterPro" id="IPR051931">
    <property type="entry name" value="PAK3-like"/>
</dbReference>
<dbReference type="Proteomes" id="UP000775547">
    <property type="component" value="Unassembled WGS sequence"/>
</dbReference>
<feature type="compositionally biased region" description="Acidic residues" evidence="6">
    <location>
        <begin position="833"/>
        <end position="848"/>
    </location>
</feature>
<keyword evidence="3" id="KW-0067">ATP-binding</keyword>
<feature type="region of interest" description="Disordered" evidence="6">
    <location>
        <begin position="646"/>
        <end position="697"/>
    </location>
</feature>
<evidence type="ECO:0000313" key="9">
    <source>
        <dbReference type="EMBL" id="KAG5644279.1"/>
    </source>
</evidence>
<dbReference type="SUPFAM" id="SSF56112">
    <property type="entry name" value="Protein kinase-like (PK-like)"/>
    <property type="match status" value="1"/>
</dbReference>
<dbReference type="Gene3D" id="3.90.810.10">
    <property type="entry name" value="CRIB domain"/>
    <property type="match status" value="1"/>
</dbReference>
<evidence type="ECO:0000256" key="3">
    <source>
        <dbReference type="ARBA" id="ARBA00022840"/>
    </source>
</evidence>
<feature type="region of interest" description="Disordered" evidence="6">
    <location>
        <begin position="544"/>
        <end position="620"/>
    </location>
</feature>
<accession>A0A9P7KCL4</accession>
<comment type="similarity">
    <text evidence="1">Belongs to the protein kinase superfamily. STE Ser/Thr protein kinase family. STE20 subfamily.</text>
</comment>
<dbReference type="InterPro" id="IPR000719">
    <property type="entry name" value="Prot_kinase_dom"/>
</dbReference>
<evidence type="ECO:0000313" key="10">
    <source>
        <dbReference type="Proteomes" id="UP000775547"/>
    </source>
</evidence>
<feature type="compositionally biased region" description="Basic and acidic residues" evidence="6">
    <location>
        <begin position="728"/>
        <end position="738"/>
    </location>
</feature>
<feature type="region of interest" description="Disordered" evidence="6">
    <location>
        <begin position="58"/>
        <end position="477"/>
    </location>
</feature>
<dbReference type="AlphaFoldDB" id="A0A9P7KCL4"/>
<feature type="region of interest" description="Disordered" evidence="6">
    <location>
        <begin position="725"/>
        <end position="887"/>
    </location>
</feature>
<feature type="compositionally biased region" description="Low complexity" evidence="6">
    <location>
        <begin position="287"/>
        <end position="309"/>
    </location>
</feature>
<dbReference type="Gene3D" id="1.10.510.10">
    <property type="entry name" value="Transferase(Phosphotransferase) domain 1"/>
    <property type="match status" value="1"/>
</dbReference>
<keyword evidence="2" id="KW-0547">Nucleotide-binding</keyword>
<feature type="compositionally biased region" description="Low complexity" evidence="6">
    <location>
        <begin position="85"/>
        <end position="100"/>
    </location>
</feature>
<dbReference type="PANTHER" id="PTHR45832:SF22">
    <property type="entry name" value="SERINE_THREONINE-PROTEIN KINASE SAMKA-RELATED"/>
    <property type="match status" value="1"/>
</dbReference>
<feature type="compositionally biased region" description="Polar residues" evidence="6">
    <location>
        <begin position="215"/>
        <end position="243"/>
    </location>
</feature>
<feature type="compositionally biased region" description="Polar residues" evidence="6">
    <location>
        <begin position="269"/>
        <end position="278"/>
    </location>
</feature>
<dbReference type="SMART" id="SM00219">
    <property type="entry name" value="TyrKc"/>
    <property type="match status" value="1"/>
</dbReference>
<keyword evidence="10" id="KW-1185">Reference proteome</keyword>
<comment type="caution">
    <text evidence="9">The sequence shown here is derived from an EMBL/GenBank/DDBJ whole genome shotgun (WGS) entry which is preliminary data.</text>
</comment>
<evidence type="ECO:0000256" key="6">
    <source>
        <dbReference type="SAM" id="MobiDB-lite"/>
    </source>
</evidence>
<protein>
    <submittedName>
        <fullName evidence="9">Uncharacterized protein</fullName>
    </submittedName>
</protein>
<name>A0A9P7KCL4_9AGAR</name>
<dbReference type="Pfam" id="PF00069">
    <property type="entry name" value="Pkinase"/>
    <property type="match status" value="1"/>
</dbReference>
<dbReference type="OrthoDB" id="248923at2759"/>
<feature type="compositionally biased region" description="Low complexity" evidence="6">
    <location>
        <begin position="362"/>
        <end position="371"/>
    </location>
</feature>
<evidence type="ECO:0000256" key="5">
    <source>
        <dbReference type="ARBA" id="ARBA00048679"/>
    </source>
</evidence>
<feature type="domain" description="CRIB" evidence="8">
    <location>
        <begin position="149"/>
        <end position="162"/>
    </location>
</feature>
<comment type="catalytic activity">
    <reaction evidence="4">
        <text>L-threonyl-[protein] + ATP = O-phospho-L-threonyl-[protein] + ADP + H(+)</text>
        <dbReference type="Rhea" id="RHEA:46608"/>
        <dbReference type="Rhea" id="RHEA-COMP:11060"/>
        <dbReference type="Rhea" id="RHEA-COMP:11605"/>
        <dbReference type="ChEBI" id="CHEBI:15378"/>
        <dbReference type="ChEBI" id="CHEBI:30013"/>
        <dbReference type="ChEBI" id="CHEBI:30616"/>
        <dbReference type="ChEBI" id="CHEBI:61977"/>
        <dbReference type="ChEBI" id="CHEBI:456216"/>
        <dbReference type="EC" id="2.7.11.1"/>
    </reaction>
</comment>
<organism evidence="9 10">
    <name type="scientific">Asterophora parasitica</name>
    <dbReference type="NCBI Taxonomy" id="117018"/>
    <lineage>
        <taxon>Eukaryota</taxon>
        <taxon>Fungi</taxon>
        <taxon>Dikarya</taxon>
        <taxon>Basidiomycota</taxon>
        <taxon>Agaricomycotina</taxon>
        <taxon>Agaricomycetes</taxon>
        <taxon>Agaricomycetidae</taxon>
        <taxon>Agaricales</taxon>
        <taxon>Tricholomatineae</taxon>
        <taxon>Lyophyllaceae</taxon>
        <taxon>Asterophora</taxon>
    </lineage>
</organism>
<feature type="compositionally biased region" description="Low complexity" evidence="6">
    <location>
        <begin position="760"/>
        <end position="780"/>
    </location>
</feature>
<evidence type="ECO:0000259" key="7">
    <source>
        <dbReference type="PROSITE" id="PS50011"/>
    </source>
</evidence>
<feature type="compositionally biased region" description="Low complexity" evidence="6">
    <location>
        <begin position="396"/>
        <end position="408"/>
    </location>
</feature>
<feature type="domain" description="Protein kinase" evidence="7">
    <location>
        <begin position="919"/>
        <end position="1192"/>
    </location>
</feature>
<dbReference type="EMBL" id="JABCKV010000076">
    <property type="protein sequence ID" value="KAG5644279.1"/>
    <property type="molecule type" value="Genomic_DNA"/>
</dbReference>
<evidence type="ECO:0000256" key="2">
    <source>
        <dbReference type="ARBA" id="ARBA00022741"/>
    </source>
</evidence>
<feature type="compositionally biased region" description="Polar residues" evidence="6">
    <location>
        <begin position="196"/>
        <end position="205"/>
    </location>
</feature>
<dbReference type="PROSITE" id="PS50108">
    <property type="entry name" value="CRIB"/>
    <property type="match status" value="1"/>
</dbReference>
<reference evidence="9" key="1">
    <citation type="submission" date="2020-07" db="EMBL/GenBank/DDBJ databases">
        <authorList>
            <person name="Nieuwenhuis M."/>
            <person name="Van De Peppel L.J.J."/>
        </authorList>
    </citation>
    <scope>NUCLEOTIDE SEQUENCE</scope>
    <source>
        <strain evidence="9">AP01</strain>
        <tissue evidence="9">Mycelium</tissue>
    </source>
</reference>
<dbReference type="PANTHER" id="PTHR45832">
    <property type="entry name" value="SERINE/THREONINE-PROTEIN KINASE SAMKA-RELATED-RELATED"/>
    <property type="match status" value="1"/>
</dbReference>
<dbReference type="InterPro" id="IPR000095">
    <property type="entry name" value="CRIB_dom"/>
</dbReference>
<dbReference type="InterPro" id="IPR036936">
    <property type="entry name" value="CRIB_dom_sf"/>
</dbReference>
<comment type="catalytic activity">
    <reaction evidence="5">
        <text>L-seryl-[protein] + ATP = O-phospho-L-seryl-[protein] + ADP + H(+)</text>
        <dbReference type="Rhea" id="RHEA:17989"/>
        <dbReference type="Rhea" id="RHEA-COMP:9863"/>
        <dbReference type="Rhea" id="RHEA-COMP:11604"/>
        <dbReference type="ChEBI" id="CHEBI:15378"/>
        <dbReference type="ChEBI" id="CHEBI:29999"/>
        <dbReference type="ChEBI" id="CHEBI:30616"/>
        <dbReference type="ChEBI" id="CHEBI:83421"/>
        <dbReference type="ChEBI" id="CHEBI:456216"/>
        <dbReference type="EC" id="2.7.11.1"/>
    </reaction>
</comment>
<dbReference type="InterPro" id="IPR020635">
    <property type="entry name" value="Tyr_kinase_cat_dom"/>
</dbReference>
<dbReference type="GO" id="GO:0004713">
    <property type="term" value="F:protein tyrosine kinase activity"/>
    <property type="evidence" value="ECO:0007669"/>
    <property type="project" value="InterPro"/>
</dbReference>